<evidence type="ECO:0000313" key="2">
    <source>
        <dbReference type="Proteomes" id="UP001150217"/>
    </source>
</evidence>
<dbReference type="Proteomes" id="UP001150217">
    <property type="component" value="Unassembled WGS sequence"/>
</dbReference>
<proteinExistence type="predicted"/>
<evidence type="ECO:0000313" key="1">
    <source>
        <dbReference type="EMBL" id="KAJ4501441.1"/>
    </source>
</evidence>
<name>A0ABQ8VYH3_9AGAR</name>
<dbReference type="EMBL" id="JANVFT010000002">
    <property type="protein sequence ID" value="KAJ4501441.1"/>
    <property type="molecule type" value="Genomic_DNA"/>
</dbReference>
<organism evidence="1 2">
    <name type="scientific">Lentinula lateritia</name>
    <dbReference type="NCBI Taxonomy" id="40482"/>
    <lineage>
        <taxon>Eukaryota</taxon>
        <taxon>Fungi</taxon>
        <taxon>Dikarya</taxon>
        <taxon>Basidiomycota</taxon>
        <taxon>Agaricomycotina</taxon>
        <taxon>Agaricomycetes</taxon>
        <taxon>Agaricomycetidae</taxon>
        <taxon>Agaricales</taxon>
        <taxon>Marasmiineae</taxon>
        <taxon>Omphalotaceae</taxon>
        <taxon>Lentinula</taxon>
    </lineage>
</organism>
<reference evidence="1" key="1">
    <citation type="submission" date="2022-08" db="EMBL/GenBank/DDBJ databases">
        <title>A Global Phylogenomic Analysis of the Shiitake Genus Lentinula.</title>
        <authorList>
            <consortium name="DOE Joint Genome Institute"/>
            <person name="Sierra-Patev S."/>
            <person name="Min B."/>
            <person name="Naranjo-Ortiz M."/>
            <person name="Looney B."/>
            <person name="Konkel Z."/>
            <person name="Slot J.C."/>
            <person name="Sakamoto Y."/>
            <person name="Steenwyk J.L."/>
            <person name="Rokas A."/>
            <person name="Carro J."/>
            <person name="Camarero S."/>
            <person name="Ferreira P."/>
            <person name="Molpeceres G."/>
            <person name="Ruiz-Duenas F.J."/>
            <person name="Serrano A."/>
            <person name="Henrissat B."/>
            <person name="Drula E."/>
            <person name="Hughes K.W."/>
            <person name="Mata J.L."/>
            <person name="Ishikawa N.K."/>
            <person name="Vargas-Isla R."/>
            <person name="Ushijima S."/>
            <person name="Smith C.A."/>
            <person name="Ahrendt S."/>
            <person name="Andreopoulos W."/>
            <person name="He G."/>
            <person name="Labutti K."/>
            <person name="Lipzen A."/>
            <person name="Ng V."/>
            <person name="Riley R."/>
            <person name="Sandor L."/>
            <person name="Barry K."/>
            <person name="Martinez A.T."/>
            <person name="Xiao Y."/>
            <person name="Gibbons J.G."/>
            <person name="Terashima K."/>
            <person name="Grigoriev I.V."/>
            <person name="Hibbett D.S."/>
        </authorList>
    </citation>
    <scope>NUCLEOTIDE SEQUENCE</scope>
    <source>
        <strain evidence="1">RHP3577 ss4</strain>
    </source>
</reference>
<keyword evidence="2" id="KW-1185">Reference proteome</keyword>
<feature type="non-terminal residue" evidence="1">
    <location>
        <position position="1"/>
    </location>
</feature>
<protein>
    <submittedName>
        <fullName evidence="1">Uncharacterized protein</fullName>
    </submittedName>
</protein>
<comment type="caution">
    <text evidence="1">The sequence shown here is derived from an EMBL/GenBank/DDBJ whole genome shotgun (WGS) entry which is preliminary data.</text>
</comment>
<gene>
    <name evidence="1" type="ORF">C8R41DRAFT_749321</name>
</gene>
<sequence length="109" mass="10276">ASASASASAATEAVATATSSASTTTTSAAAGQNLQTFTGDVGNTLAPAVTSGGRGFVVAAGDSFLNLSAALQRSCSIQHNACADAANSGSAAGITVGDCDTQNTQCTAA</sequence>
<accession>A0ABQ8VYH3</accession>